<sequence length="356" mass="39914">MIVYLGAFIMELWWIIEYNIQLPVPAYILAAGYFSTFLVSLFLLAGLFLKKSKYLLGWLFVSVVFFFPECGLALFMSLKHWKLDDKGIAELAFYICRAVVNVVCIICIQSLYTLWRQEKAVMRRLENLNVLGKENGGPSPVTVLDMRSRYGGQDSEPTYIVTQNSALRRSASSASNLLHARSLSGSNGVLGPAADRDFYTNPSFWNGGRSEFDASSFYDYFARGGMQNGGSGNGHLMVGYPLHRSASDLQGSFWGKPHVYEGYSMNGGGRESPSANGSAITHVDYCTQSLDRPKFRRQLRRQKSTSLEQLNVRCLGAVTLERLPERPFDYLQRPGSRLRDRDSDVSSSHSIRDIAL</sequence>
<evidence type="ECO:0000256" key="2">
    <source>
        <dbReference type="SAM" id="Phobius"/>
    </source>
</evidence>
<feature type="compositionally biased region" description="Basic and acidic residues" evidence="1">
    <location>
        <begin position="337"/>
        <end position="356"/>
    </location>
</feature>
<dbReference type="AlphaFoldDB" id="A0A2R5L7E7"/>
<keyword evidence="2" id="KW-0812">Transmembrane</keyword>
<feature type="transmembrane region" description="Helical" evidence="2">
    <location>
        <begin position="56"/>
        <end position="76"/>
    </location>
</feature>
<feature type="region of interest" description="Disordered" evidence="1">
    <location>
        <begin position="330"/>
        <end position="356"/>
    </location>
</feature>
<proteinExistence type="predicted"/>
<evidence type="ECO:0000256" key="1">
    <source>
        <dbReference type="SAM" id="MobiDB-lite"/>
    </source>
</evidence>
<reference evidence="3" key="1">
    <citation type="submission" date="2018-03" db="EMBL/GenBank/DDBJ databases">
        <title>The relapsing fever spirochete Borrelia turicatae persists in the highly oxidative environment of its soft-bodied tick vector.</title>
        <authorList>
            <person name="Bourret T.J."/>
            <person name="Boyle W.K."/>
            <person name="Valenzuela J.G."/>
            <person name="Oliveira F."/>
            <person name="Lopez J.E."/>
        </authorList>
    </citation>
    <scope>NUCLEOTIDE SEQUENCE</scope>
    <source>
        <strain evidence="3">Kansas strain/isolate</strain>
        <tissue evidence="3">Salivary glands</tissue>
    </source>
</reference>
<accession>A0A2R5L7E7</accession>
<feature type="transmembrane region" description="Helical" evidence="2">
    <location>
        <begin position="91"/>
        <end position="115"/>
    </location>
</feature>
<protein>
    <submittedName>
        <fullName evidence="3">Putative conserved plasma membrane protein</fullName>
    </submittedName>
</protein>
<dbReference type="EMBL" id="GGLE01001254">
    <property type="protein sequence ID" value="MBY05380.1"/>
    <property type="molecule type" value="Transcribed_RNA"/>
</dbReference>
<feature type="transmembrane region" description="Helical" evidence="2">
    <location>
        <begin position="26"/>
        <end position="49"/>
    </location>
</feature>
<keyword evidence="2" id="KW-1133">Transmembrane helix</keyword>
<name>A0A2R5L7E7_9ACAR</name>
<keyword evidence="2" id="KW-0472">Membrane</keyword>
<evidence type="ECO:0000313" key="3">
    <source>
        <dbReference type="EMBL" id="MBY05380.1"/>
    </source>
</evidence>
<organism evidence="3">
    <name type="scientific">Ornithodoros turicata</name>
    <dbReference type="NCBI Taxonomy" id="34597"/>
    <lineage>
        <taxon>Eukaryota</taxon>
        <taxon>Metazoa</taxon>
        <taxon>Ecdysozoa</taxon>
        <taxon>Arthropoda</taxon>
        <taxon>Chelicerata</taxon>
        <taxon>Arachnida</taxon>
        <taxon>Acari</taxon>
        <taxon>Parasitiformes</taxon>
        <taxon>Ixodida</taxon>
        <taxon>Ixodoidea</taxon>
        <taxon>Argasidae</taxon>
        <taxon>Ornithodorinae</taxon>
        <taxon>Ornithodoros</taxon>
    </lineage>
</organism>